<keyword evidence="7" id="KW-1133">Transmembrane helix</keyword>
<protein>
    <recommendedName>
        <fullName evidence="13">Chemotaxis protein</fullName>
    </recommendedName>
</protein>
<dbReference type="PROSITE" id="PS50885">
    <property type="entry name" value="HAMP"/>
    <property type="match status" value="1"/>
</dbReference>
<comment type="subcellular location">
    <subcellularLocation>
        <location evidence="1">Cell inner membrane</location>
        <topology evidence="1">Multi-pass membrane protein</topology>
    </subcellularLocation>
</comment>
<gene>
    <name evidence="11" type="ORF">A6A04_03600</name>
</gene>
<reference evidence="11 12" key="1">
    <citation type="submission" date="2016-04" db="EMBL/GenBank/DDBJ databases">
        <title>Draft genome sequence of freshwater magnetotactic bacteria Magnetospirillum marisnigri SP-1 and Magnetospirillum moscoviense BB-1.</title>
        <authorList>
            <person name="Koziaeva V."/>
            <person name="Dziuba M.V."/>
            <person name="Ivanov T.M."/>
            <person name="Kuznetsov B."/>
            <person name="Grouzdev D.S."/>
        </authorList>
    </citation>
    <scope>NUCLEOTIDE SEQUENCE [LARGE SCALE GENOMIC DNA]</scope>
    <source>
        <strain evidence="11 12">SP-1</strain>
    </source>
</reference>
<evidence type="ECO:0000313" key="12">
    <source>
        <dbReference type="Proteomes" id="UP000078428"/>
    </source>
</evidence>
<evidence type="ECO:0000259" key="8">
    <source>
        <dbReference type="PROSITE" id="PS50111"/>
    </source>
</evidence>
<dbReference type="Pfam" id="PF07238">
    <property type="entry name" value="PilZ"/>
    <property type="match status" value="1"/>
</dbReference>
<dbReference type="InterPro" id="IPR032255">
    <property type="entry name" value="HBM"/>
</dbReference>
<dbReference type="Proteomes" id="UP000078428">
    <property type="component" value="Unassembled WGS sequence"/>
</dbReference>
<comment type="caution">
    <text evidence="11">The sequence shown here is derived from an EMBL/GenBank/DDBJ whole genome shotgun (WGS) entry which is preliminary data.</text>
</comment>
<dbReference type="SUPFAM" id="SSF58104">
    <property type="entry name" value="Methyl-accepting chemotaxis protein (MCP) signaling domain"/>
    <property type="match status" value="1"/>
</dbReference>
<dbReference type="AlphaFoldDB" id="A0A178MKF3"/>
<sequence>MKVQIGSLVALAGLILGGVVAVQGIGGTAVDRALAMAERQGTIGEHATKLEIALLEGRRREKDFLLRKDSKYAAEHAQSTQTALSELSAMTDAMAADAASRQEAAAVRTGLAAYGDAFRRVVEEQTRIGLTEKDGLMGALRGSVHEIETALKDHDEPRLLVLMLMMRRHEKDFFARLDAKYVADLDKRAAEFTKALAVSGIPAETRPRLLDLLAAYQRDFKAAAEASLALVATTKSLSQSFAAVQPVLKTLIDHSEADMVAARAEAQRIEHLSGRVSLILTLAGFAVMVVVGGVVARSIYRPLTVMTGVMSTLARGELAIAIPGADRGDEVGAMARSVQVFKEQLAEAERLRALQEQERARAEREKVTALQTMAETVERETRAAVESIAEMTRRMADNANGMADSAGAVGNNSQSVAAAAAQALANAQTVAAAAEELSASIREIANQVGSASQLTGNAAGASQRARDTISQLSDSVGRIGEVAGLINDIASQTNLLALNATIEAARAGEAGKGFAVVAGEVKNLANQTAKATEDITRQIAEIQQSTEAAVRAVTEIAGAIVEVRNVSSAVAAAIEEQGAATAEIARNVAQTSDAAHEVAERIALVSGEARDTGDRAGKVGTIATEVAGGIDQLREVLVRVVRTATAEVNRRRHPRYRVARDCTIQANGHAISGHLVDCSEGGCGIDGDFSALPAGAVVEIAIAGTQARLHAAIRSVYHDRLHAEFDVNEAKSPGWREDFTRLVAGERPLAA</sequence>
<keyword evidence="3 5" id="KW-0807">Transducer</keyword>
<comment type="similarity">
    <text evidence="4">Belongs to the methyl-accepting chemotaxis (MCP) protein family.</text>
</comment>
<evidence type="ECO:0000313" key="11">
    <source>
        <dbReference type="EMBL" id="OAN49211.1"/>
    </source>
</evidence>
<dbReference type="PROSITE" id="PS50111">
    <property type="entry name" value="CHEMOTAXIS_TRANSDUC_2"/>
    <property type="match status" value="1"/>
</dbReference>
<keyword evidence="7" id="KW-0472">Membrane</keyword>
<dbReference type="PANTHER" id="PTHR32089">
    <property type="entry name" value="METHYL-ACCEPTING CHEMOTAXIS PROTEIN MCPB"/>
    <property type="match status" value="1"/>
</dbReference>
<feature type="transmembrane region" description="Helical" evidence="7">
    <location>
        <begin position="276"/>
        <end position="296"/>
    </location>
</feature>
<dbReference type="GO" id="GO:0005886">
    <property type="term" value="C:plasma membrane"/>
    <property type="evidence" value="ECO:0007669"/>
    <property type="project" value="UniProtKB-SubCell"/>
</dbReference>
<name>A0A178MKF3_9PROT</name>
<evidence type="ECO:0000256" key="6">
    <source>
        <dbReference type="SAM" id="Coils"/>
    </source>
</evidence>
<dbReference type="InterPro" id="IPR000727">
    <property type="entry name" value="T_SNARE_dom"/>
</dbReference>
<dbReference type="SUPFAM" id="SSF141371">
    <property type="entry name" value="PilZ domain-like"/>
    <property type="match status" value="1"/>
</dbReference>
<accession>A0A178MKF3</accession>
<dbReference type="Gene3D" id="2.40.10.220">
    <property type="entry name" value="predicted glycosyltransferase like domains"/>
    <property type="match status" value="1"/>
</dbReference>
<dbReference type="Pfam" id="PF00672">
    <property type="entry name" value="HAMP"/>
    <property type="match status" value="1"/>
</dbReference>
<evidence type="ECO:0000256" key="7">
    <source>
        <dbReference type="SAM" id="Phobius"/>
    </source>
</evidence>
<keyword evidence="12" id="KW-1185">Reference proteome</keyword>
<feature type="coiled-coil region" evidence="6">
    <location>
        <begin position="338"/>
        <end position="380"/>
    </location>
</feature>
<dbReference type="PROSITE" id="PS50192">
    <property type="entry name" value="T_SNARE"/>
    <property type="match status" value="1"/>
</dbReference>
<feature type="domain" description="T-SNARE coiled-coil homology" evidence="9">
    <location>
        <begin position="543"/>
        <end position="605"/>
    </location>
</feature>
<keyword evidence="7" id="KW-0812">Transmembrane</keyword>
<dbReference type="InterPro" id="IPR004089">
    <property type="entry name" value="MCPsignal_dom"/>
</dbReference>
<evidence type="ECO:0000259" key="10">
    <source>
        <dbReference type="PROSITE" id="PS50885"/>
    </source>
</evidence>
<dbReference type="GO" id="GO:0035438">
    <property type="term" value="F:cyclic-di-GMP binding"/>
    <property type="evidence" value="ECO:0007669"/>
    <property type="project" value="InterPro"/>
</dbReference>
<dbReference type="InterPro" id="IPR009875">
    <property type="entry name" value="PilZ_domain"/>
</dbReference>
<keyword evidence="2" id="KW-0997">Cell inner membrane</keyword>
<evidence type="ECO:0000256" key="1">
    <source>
        <dbReference type="ARBA" id="ARBA00004429"/>
    </source>
</evidence>
<dbReference type="InterPro" id="IPR003660">
    <property type="entry name" value="HAMP_dom"/>
</dbReference>
<keyword evidence="6" id="KW-0175">Coiled coil</keyword>
<evidence type="ECO:0000256" key="2">
    <source>
        <dbReference type="ARBA" id="ARBA00022519"/>
    </source>
</evidence>
<dbReference type="GO" id="GO:0007165">
    <property type="term" value="P:signal transduction"/>
    <property type="evidence" value="ECO:0007669"/>
    <property type="project" value="UniProtKB-KW"/>
</dbReference>
<proteinExistence type="inferred from homology"/>
<evidence type="ECO:0000256" key="5">
    <source>
        <dbReference type="PROSITE-ProRule" id="PRU00284"/>
    </source>
</evidence>
<feature type="domain" description="Methyl-accepting transducer" evidence="8">
    <location>
        <begin position="373"/>
        <end position="613"/>
    </location>
</feature>
<dbReference type="STRING" id="1285242.A6A04_03600"/>
<dbReference type="SMART" id="SM00283">
    <property type="entry name" value="MA"/>
    <property type="match status" value="1"/>
</dbReference>
<evidence type="ECO:0000256" key="4">
    <source>
        <dbReference type="ARBA" id="ARBA00029447"/>
    </source>
</evidence>
<feature type="domain" description="HAMP" evidence="10">
    <location>
        <begin position="297"/>
        <end position="350"/>
    </location>
</feature>
<evidence type="ECO:0008006" key="13">
    <source>
        <dbReference type="Google" id="ProtNLM"/>
    </source>
</evidence>
<dbReference type="Gene3D" id="1.10.8.500">
    <property type="entry name" value="HAMP domain in histidine kinase"/>
    <property type="match status" value="1"/>
</dbReference>
<dbReference type="EMBL" id="LWQT01000066">
    <property type="protein sequence ID" value="OAN49211.1"/>
    <property type="molecule type" value="Genomic_DNA"/>
</dbReference>
<organism evidence="11 12">
    <name type="scientific">Paramagnetospirillum marisnigri</name>
    <dbReference type="NCBI Taxonomy" id="1285242"/>
    <lineage>
        <taxon>Bacteria</taxon>
        <taxon>Pseudomonadati</taxon>
        <taxon>Pseudomonadota</taxon>
        <taxon>Alphaproteobacteria</taxon>
        <taxon>Rhodospirillales</taxon>
        <taxon>Magnetospirillaceae</taxon>
        <taxon>Paramagnetospirillum</taxon>
    </lineage>
</organism>
<dbReference type="Pfam" id="PF00015">
    <property type="entry name" value="MCPsignal"/>
    <property type="match status" value="1"/>
</dbReference>
<dbReference type="Gene3D" id="1.10.287.950">
    <property type="entry name" value="Methyl-accepting chemotaxis protein"/>
    <property type="match status" value="1"/>
</dbReference>
<evidence type="ECO:0000259" key="9">
    <source>
        <dbReference type="PROSITE" id="PS50192"/>
    </source>
</evidence>
<dbReference type="SMART" id="SM01358">
    <property type="entry name" value="HBM"/>
    <property type="match status" value="1"/>
</dbReference>
<evidence type="ECO:0000256" key="3">
    <source>
        <dbReference type="ARBA" id="ARBA00023224"/>
    </source>
</evidence>
<keyword evidence="2" id="KW-1003">Cell membrane</keyword>
<dbReference type="PANTHER" id="PTHR32089:SF112">
    <property type="entry name" value="LYSOZYME-LIKE PROTEIN-RELATED"/>
    <property type="match status" value="1"/>
</dbReference>
<dbReference type="SMART" id="SM00304">
    <property type="entry name" value="HAMP"/>
    <property type="match status" value="1"/>
</dbReference>